<dbReference type="EMBL" id="VSSQ01069959">
    <property type="protein sequence ID" value="MPN21879.1"/>
    <property type="molecule type" value="Genomic_DNA"/>
</dbReference>
<comment type="caution">
    <text evidence="1">The sequence shown here is derived from an EMBL/GenBank/DDBJ whole genome shotgun (WGS) entry which is preliminary data.</text>
</comment>
<sequence>MNRIGKRDGSVVVCQRHDLHGLVVRAGGDLGVGIVVRYRVDKDFLLSGIGQELFIAVVIEHVQRRRYVLVNRERIVVRNGSIVYVVNDKAKLIRIRQPAGILYGNGDSR</sequence>
<organism evidence="1">
    <name type="scientific">bioreactor metagenome</name>
    <dbReference type="NCBI Taxonomy" id="1076179"/>
    <lineage>
        <taxon>unclassified sequences</taxon>
        <taxon>metagenomes</taxon>
        <taxon>ecological metagenomes</taxon>
    </lineage>
</organism>
<gene>
    <name evidence="1" type="ORF">SDC9_169261</name>
</gene>
<name>A0A645G7W3_9ZZZZ</name>
<evidence type="ECO:0000313" key="1">
    <source>
        <dbReference type="EMBL" id="MPN21879.1"/>
    </source>
</evidence>
<reference evidence="1" key="1">
    <citation type="submission" date="2019-08" db="EMBL/GenBank/DDBJ databases">
        <authorList>
            <person name="Kucharzyk K."/>
            <person name="Murdoch R.W."/>
            <person name="Higgins S."/>
            <person name="Loffler F."/>
        </authorList>
    </citation>
    <scope>NUCLEOTIDE SEQUENCE</scope>
</reference>
<protein>
    <submittedName>
        <fullName evidence="1">Uncharacterized protein</fullName>
    </submittedName>
</protein>
<proteinExistence type="predicted"/>
<dbReference type="AlphaFoldDB" id="A0A645G7W3"/>
<accession>A0A645G7W3</accession>